<organism evidence="2 3">
    <name type="scientific">Erwinia phage vB_EamM_Alexandra</name>
    <dbReference type="NCBI Taxonomy" id="2201424"/>
    <lineage>
        <taxon>Viruses</taxon>
        <taxon>Duplodnaviria</taxon>
        <taxon>Heunggongvirae</taxon>
        <taxon>Uroviricota</taxon>
        <taxon>Caudoviricetes</taxon>
        <taxon>Alexandravirus</taxon>
        <taxon>Alexandravirus alexandra</taxon>
    </lineage>
</organism>
<feature type="region of interest" description="Disordered" evidence="1">
    <location>
        <begin position="39"/>
        <end position="96"/>
    </location>
</feature>
<feature type="compositionally biased region" description="Polar residues" evidence="1">
    <location>
        <begin position="82"/>
        <end position="96"/>
    </location>
</feature>
<sequence length="96" mass="9857">MGQKAIRLGADQSTGHSGYFPVVAAQASANVMINGKGSVRQGDSYMPHWKPKKPPHVGKATSSSSVRVNGKPAQRAGDGNSCGDTASNGSSNVRFG</sequence>
<proteinExistence type="predicted"/>
<gene>
    <name evidence="2" type="ORF">Alexandra_119</name>
</gene>
<accession>A0A2Z4QF19</accession>
<keyword evidence="3" id="KW-1185">Reference proteome</keyword>
<dbReference type="InterPro" id="IPR008727">
    <property type="entry name" value="PAAR_motif"/>
</dbReference>
<protein>
    <submittedName>
        <fullName evidence="2">Uncharacterized protein</fullName>
    </submittedName>
</protein>
<evidence type="ECO:0000313" key="3">
    <source>
        <dbReference type="Proteomes" id="UP000251795"/>
    </source>
</evidence>
<dbReference type="EMBL" id="MH248138">
    <property type="protein sequence ID" value="AWY08391.1"/>
    <property type="molecule type" value="Genomic_DNA"/>
</dbReference>
<evidence type="ECO:0000256" key="1">
    <source>
        <dbReference type="SAM" id="MobiDB-lite"/>
    </source>
</evidence>
<dbReference type="Proteomes" id="UP000251795">
    <property type="component" value="Segment"/>
</dbReference>
<dbReference type="Pfam" id="PF05488">
    <property type="entry name" value="PAAR_motif"/>
    <property type="match status" value="1"/>
</dbReference>
<dbReference type="Gene3D" id="2.60.200.60">
    <property type="match status" value="1"/>
</dbReference>
<dbReference type="CDD" id="cd14737">
    <property type="entry name" value="PAAR_1"/>
    <property type="match status" value="1"/>
</dbReference>
<evidence type="ECO:0000313" key="2">
    <source>
        <dbReference type="EMBL" id="AWY08391.1"/>
    </source>
</evidence>
<reference evidence="2 3" key="1">
    <citation type="submission" date="2018-04" db="EMBL/GenBank/DDBJ databases">
        <authorList>
            <person name="Go L.Y."/>
            <person name="Mitchell J.A."/>
        </authorList>
    </citation>
    <scope>NUCLEOTIDE SEQUENCE [LARGE SCALE GENOMIC DNA]</scope>
</reference>
<name>A0A2Z4QF19_9CAUD</name>